<accession>A0A228HUE2</accession>
<reference evidence="2" key="1">
    <citation type="submission" date="2017-06" db="EMBL/GenBank/DDBJ databases">
        <authorList>
            <person name="LiPuma J."/>
            <person name="Spilker T."/>
        </authorList>
    </citation>
    <scope>NUCLEOTIDE SEQUENCE [LARGE SCALE GENOMIC DNA]</scope>
    <source>
        <strain evidence="2">AU17325</strain>
    </source>
</reference>
<gene>
    <name evidence="1" type="ORF">CFB84_37955</name>
</gene>
<comment type="caution">
    <text evidence="1">The sequence shown here is derived from an EMBL/GenBank/DDBJ whole genome shotgun (WGS) entry which is preliminary data.</text>
</comment>
<protein>
    <submittedName>
        <fullName evidence="1">Uncharacterized protein</fullName>
    </submittedName>
</protein>
<evidence type="ECO:0000313" key="1">
    <source>
        <dbReference type="EMBL" id="OXI33522.1"/>
    </source>
</evidence>
<evidence type="ECO:0000313" key="2">
    <source>
        <dbReference type="Proteomes" id="UP000214600"/>
    </source>
</evidence>
<dbReference type="AlphaFoldDB" id="A0A228HUE2"/>
<name>A0A228HUE2_9BURK</name>
<proteinExistence type="predicted"/>
<dbReference type="Proteomes" id="UP000214600">
    <property type="component" value="Unassembled WGS sequence"/>
</dbReference>
<sequence length="77" mass="8301">MFALCTAERIQVGPSGFRRCRDSGNVAPIGARRPADSSMPDRMTDLVPASLLTDIRRMIDSARSRAAAAVNSELPLL</sequence>
<reference evidence="1 2" key="2">
    <citation type="submission" date="2017-08" db="EMBL/GenBank/DDBJ databases">
        <title>WGS of novel Burkholderia cepaca complex species.</title>
        <authorList>
            <person name="Lipuma J."/>
            <person name="Spilker T."/>
        </authorList>
    </citation>
    <scope>NUCLEOTIDE SEQUENCE [LARGE SCALE GENOMIC DNA]</scope>
    <source>
        <strain evidence="1 2">AU17325</strain>
    </source>
</reference>
<organism evidence="1 2">
    <name type="scientific">Burkholderia aenigmatica</name>
    <dbReference type="NCBI Taxonomy" id="2015348"/>
    <lineage>
        <taxon>Bacteria</taxon>
        <taxon>Pseudomonadati</taxon>
        <taxon>Pseudomonadota</taxon>
        <taxon>Betaproteobacteria</taxon>
        <taxon>Burkholderiales</taxon>
        <taxon>Burkholderiaceae</taxon>
        <taxon>Burkholderia</taxon>
        <taxon>Burkholderia cepacia complex</taxon>
    </lineage>
</organism>
<dbReference type="EMBL" id="NKFA01000032">
    <property type="protein sequence ID" value="OXI33522.1"/>
    <property type="molecule type" value="Genomic_DNA"/>
</dbReference>